<comment type="caution">
    <text evidence="2">The sequence shown here is derived from an EMBL/GenBank/DDBJ whole genome shotgun (WGS) entry which is preliminary data.</text>
</comment>
<sequence>MSSKDTDEIVIKKRRRRTAVDPCLGYYGHDEDGLFESSLQVGPSTRNENDPGRGITRRKQKQQKVEASSDSAQTLTSPLSENTNVITVEDFLRQKVTEETRRSRKTYSRKRQRRILFSSDASHGDDENQHVVESSPKIFSSPARLHPKSRQGARSRSIKGMPASRRKAPSRVETTFFRRIQRAAILSSVDTVVDAPAPLRLISRGQLSPISSTHDKRAKLIDSRIPRRLDTSFANREDYTIPTRSKTKTCRPFLQWDCPTRNLSLNESSPAPLLADTAGKATSCRRPRLTIAPLKLVPYEKHSEALAARFDQKSLRNGRRAISAVILQENVQLRALEESTIKVDHDLSISLPLSGSSQPKAYCHRNIHPDQQSKNIGNCQDTEPILVPETAQSIVSPDSNALARFTDNVDNNDALQARSKIASDPLNICALDPNDSSHNLARSSPPIVLSQKPMYSLGTMLAGLRERARSVVLSQSQMQVQERLAPGDSCPSELPRTKSRRLSSRQVVVSSPARILTPVSNSSVRHAAEKDGTASANALIGKSISWNNARPRKAISMSSVPAFLRRNTIAGEPEEASSGSDHSIRQLGYYSAFSNRPASRTTDFESAWTDFTVDGEQISEAISTMSDSNLFSNYASGSAVPNLFDLLEESEPRGGHTSGIGAQIILSPT</sequence>
<gene>
    <name evidence="2" type="ORF">A7U60_g1419</name>
</gene>
<evidence type="ECO:0000256" key="1">
    <source>
        <dbReference type="SAM" id="MobiDB-lite"/>
    </source>
</evidence>
<feature type="compositionally biased region" description="Basic residues" evidence="1">
    <location>
        <begin position="145"/>
        <end position="157"/>
    </location>
</feature>
<evidence type="ECO:0000313" key="2">
    <source>
        <dbReference type="EMBL" id="OCB91337.1"/>
    </source>
</evidence>
<keyword evidence="3" id="KW-1185">Reference proteome</keyword>
<feature type="region of interest" description="Disordered" evidence="1">
    <location>
        <begin position="35"/>
        <end position="81"/>
    </location>
</feature>
<accession>A0A9Q5N9A2</accession>
<feature type="compositionally biased region" description="Basic residues" evidence="1">
    <location>
        <begin position="102"/>
        <end position="114"/>
    </location>
</feature>
<dbReference type="AlphaFoldDB" id="A0A9Q5N9A2"/>
<dbReference type="EMBL" id="LNZH02000093">
    <property type="protein sequence ID" value="OCB91337.1"/>
    <property type="molecule type" value="Genomic_DNA"/>
</dbReference>
<feature type="compositionally biased region" description="Polar residues" evidence="1">
    <location>
        <begin position="37"/>
        <end position="46"/>
    </location>
</feature>
<feature type="region of interest" description="Disordered" evidence="1">
    <location>
        <begin position="650"/>
        <end position="669"/>
    </location>
</feature>
<name>A0A9Q5N9A2_SANBA</name>
<feature type="compositionally biased region" description="Polar residues" evidence="1">
    <location>
        <begin position="65"/>
        <end position="81"/>
    </location>
</feature>
<protein>
    <submittedName>
        <fullName evidence="2">Uncharacterized protein</fullName>
    </submittedName>
</protein>
<dbReference type="OrthoDB" id="3270993at2759"/>
<organism evidence="2 3">
    <name type="scientific">Sanghuangporus baumii</name>
    <name type="common">Phellinus baumii</name>
    <dbReference type="NCBI Taxonomy" id="108892"/>
    <lineage>
        <taxon>Eukaryota</taxon>
        <taxon>Fungi</taxon>
        <taxon>Dikarya</taxon>
        <taxon>Basidiomycota</taxon>
        <taxon>Agaricomycotina</taxon>
        <taxon>Agaricomycetes</taxon>
        <taxon>Hymenochaetales</taxon>
        <taxon>Hymenochaetaceae</taxon>
        <taxon>Sanghuangporus</taxon>
    </lineage>
</organism>
<reference evidence="2" key="1">
    <citation type="submission" date="2016-06" db="EMBL/GenBank/DDBJ databases">
        <title>Draft Genome sequence of the fungus Inonotus baumii.</title>
        <authorList>
            <person name="Zhu H."/>
            <person name="Lin W."/>
        </authorList>
    </citation>
    <scope>NUCLEOTIDE SEQUENCE</scope>
    <source>
        <strain evidence="2">821</strain>
    </source>
</reference>
<dbReference type="Proteomes" id="UP000757232">
    <property type="component" value="Unassembled WGS sequence"/>
</dbReference>
<evidence type="ECO:0000313" key="3">
    <source>
        <dbReference type="Proteomes" id="UP000757232"/>
    </source>
</evidence>
<proteinExistence type="predicted"/>
<feature type="region of interest" description="Disordered" evidence="1">
    <location>
        <begin position="96"/>
        <end position="170"/>
    </location>
</feature>